<feature type="compositionally biased region" description="Basic residues" evidence="7">
    <location>
        <begin position="793"/>
        <end position="802"/>
    </location>
</feature>
<dbReference type="Proteomes" id="UP000269793">
    <property type="component" value="Chromosome VI"/>
</dbReference>
<sequence length="802" mass="89781">MFEKTLTALIKGLRSHRGKDEAKYIAAMMDDIRGEIKSADMDIKAEAVLKLAYLHMLGYRLSSASFHILETMASSNYRFKFIGYLAASLCFSEDTEVLILATNLIKKDLHSAQPLDVQAALHGLSHIMTQELAQHLSDDIILMLSHTRAPVRKRAVLVLHAVILRCPEVLDRTYERLRDLLCDENLGVVTATVNVICELARRNPAPFVPLSPQLFEILTMSNNNWLLIKVIKLFGALSPVEPRLVRKLYKPIMSIMSTTPAMSLLYECIHTVIIGGMLERGDSDELARRCVENLGVFLQNDDQNLRYISILALDKLAPSHPHLVAQHQNVILKSIQHPDMTIRVRALELVARLATDPMSLRPIVDYLMLYLGSADETLAAPSAAQTLQRTLDADQAQVLETSWTSDLSGSKCTEFRTQVAECILDLGGANHFSRIRDLSWYMHTLIRLAHLVNDSVIPRVVDQLMELVFYHSEIQAEASSVLFPMLLDPHMYDAENPMSEVLRACATICSEYVEQVDSIPRFIDALLQDAILSLSPPIISVCIQSAMKMFAYWAAQLSDTWSQGTKLQLLAITETMQSQLTKLASNEDAEVFERCKEGLQLFELLQNGLNVPSDAQPKEETCEEQASSSETSAPRALFLLLPLFYARSELVDSPEPLPASMDLQAWIAPESSWTLLLNAVEPAPKPPKRTKPPRHTVMLEEKVPSGASPLEPTSSQRRPQADPDNPFYLKPRSKKSSKKKADSRPVPPPQLNQDEEDLRDIPIVKLNLSDFASQQHRSDDTLAPISSIQPKVVSHKKSARRK</sequence>
<dbReference type="InterPro" id="IPR011989">
    <property type="entry name" value="ARM-like"/>
</dbReference>
<dbReference type="PANTHER" id="PTHR22781">
    <property type="entry name" value="DELTA ADAPTIN-RELATED"/>
    <property type="match status" value="1"/>
</dbReference>
<evidence type="ECO:0000256" key="1">
    <source>
        <dbReference type="ARBA" id="ARBA00004308"/>
    </source>
</evidence>
<dbReference type="Pfam" id="PF01602">
    <property type="entry name" value="Adaptin_N"/>
    <property type="match status" value="1"/>
</dbReference>
<dbReference type="InterPro" id="IPR002553">
    <property type="entry name" value="Clathrin/coatomer_adapt-like_N"/>
</dbReference>
<evidence type="ECO:0000256" key="3">
    <source>
        <dbReference type="ARBA" id="ARBA00022448"/>
    </source>
</evidence>
<feature type="region of interest" description="Disordered" evidence="7">
    <location>
        <begin position="681"/>
        <end position="758"/>
    </location>
</feature>
<feature type="region of interest" description="Disordered" evidence="7">
    <location>
        <begin position="772"/>
        <end position="802"/>
    </location>
</feature>
<dbReference type="PANTHER" id="PTHR22781:SF12">
    <property type="entry name" value="AP-3 COMPLEX SUBUNIT DELTA-1"/>
    <property type="match status" value="1"/>
</dbReference>
<proteinExistence type="inferred from homology"/>
<keyword evidence="3" id="KW-0813">Transport</keyword>
<dbReference type="Gene3D" id="1.25.10.10">
    <property type="entry name" value="Leucine-rich Repeat Variant"/>
    <property type="match status" value="1"/>
</dbReference>
<feature type="domain" description="Clathrin/coatomer adaptor adaptin-like N-terminal" evidence="8">
    <location>
        <begin position="22"/>
        <end position="603"/>
    </location>
</feature>
<dbReference type="InterPro" id="IPR016024">
    <property type="entry name" value="ARM-type_fold"/>
</dbReference>
<dbReference type="SUPFAM" id="SSF48371">
    <property type="entry name" value="ARM repeat"/>
    <property type="match status" value="1"/>
</dbReference>
<evidence type="ECO:0000256" key="4">
    <source>
        <dbReference type="ARBA" id="ARBA00022737"/>
    </source>
</evidence>
<dbReference type="EMBL" id="CP033153">
    <property type="protein sequence ID" value="AYO44306.1"/>
    <property type="molecule type" value="Genomic_DNA"/>
</dbReference>
<dbReference type="VEuPathDB" id="FungiDB:DNF11_3356"/>
<keyword evidence="4" id="KW-0677">Repeat</keyword>
<keyword evidence="6" id="KW-0472">Membrane</keyword>
<name>A0A3G2S8U0_MALR7</name>
<dbReference type="PIRSF" id="PIRSF037092">
    <property type="entry name" value="AP3_complex_delta"/>
    <property type="match status" value="1"/>
</dbReference>
<evidence type="ECO:0000313" key="10">
    <source>
        <dbReference type="Proteomes" id="UP000269793"/>
    </source>
</evidence>
<keyword evidence="10" id="KW-1185">Reference proteome</keyword>
<dbReference type="GO" id="GO:0006896">
    <property type="term" value="P:Golgi to vacuole transport"/>
    <property type="evidence" value="ECO:0007669"/>
    <property type="project" value="TreeGrafter"/>
</dbReference>
<dbReference type="AlphaFoldDB" id="A0A3G2S8U0"/>
<accession>A0A3G2S8U0</accession>
<evidence type="ECO:0000259" key="8">
    <source>
        <dbReference type="Pfam" id="PF01602"/>
    </source>
</evidence>
<keyword evidence="5" id="KW-0653">Protein transport</keyword>
<dbReference type="GO" id="GO:0030123">
    <property type="term" value="C:AP-3 adaptor complex"/>
    <property type="evidence" value="ECO:0007669"/>
    <property type="project" value="InterPro"/>
</dbReference>
<reference evidence="9 10" key="1">
    <citation type="submission" date="2018-10" db="EMBL/GenBank/DDBJ databases">
        <title>Complete genome sequence of Malassezia restricta CBS 7877.</title>
        <authorList>
            <person name="Morand S.C."/>
            <person name="Bertignac M."/>
            <person name="Iltis A."/>
            <person name="Kolder I."/>
            <person name="Pirovano W."/>
            <person name="Jourdain R."/>
            <person name="Clavaud C."/>
        </authorList>
    </citation>
    <scope>NUCLEOTIDE SEQUENCE [LARGE SCALE GENOMIC DNA]</scope>
    <source>
        <strain evidence="9 10">CBS 7877</strain>
    </source>
</reference>
<dbReference type="InterPro" id="IPR017105">
    <property type="entry name" value="AP3_complex_dsu"/>
</dbReference>
<evidence type="ECO:0000256" key="6">
    <source>
        <dbReference type="ARBA" id="ARBA00023136"/>
    </source>
</evidence>
<dbReference type="STRING" id="425264.A0A3G2S8U0"/>
<evidence type="ECO:0000256" key="2">
    <source>
        <dbReference type="ARBA" id="ARBA00006613"/>
    </source>
</evidence>
<dbReference type="GO" id="GO:0006623">
    <property type="term" value="P:protein targeting to vacuole"/>
    <property type="evidence" value="ECO:0007669"/>
    <property type="project" value="TreeGrafter"/>
</dbReference>
<comment type="similarity">
    <text evidence="2">Belongs to the adaptor complexes large subunit family.</text>
</comment>
<evidence type="ECO:0000256" key="5">
    <source>
        <dbReference type="ARBA" id="ARBA00022927"/>
    </source>
</evidence>
<evidence type="ECO:0000313" key="9">
    <source>
        <dbReference type="EMBL" id="AYO44306.1"/>
    </source>
</evidence>
<protein>
    <submittedName>
        <fullName evidence="9">AP-3 complex subunit delta-1</fullName>
    </submittedName>
</protein>
<dbReference type="OrthoDB" id="10264595at2759"/>
<evidence type="ECO:0000256" key="7">
    <source>
        <dbReference type="SAM" id="MobiDB-lite"/>
    </source>
</evidence>
<dbReference type="GO" id="GO:0010008">
    <property type="term" value="C:endosome membrane"/>
    <property type="evidence" value="ECO:0007669"/>
    <property type="project" value="TreeGrafter"/>
</dbReference>
<organism evidence="9 10">
    <name type="scientific">Malassezia restricta (strain ATCC 96810 / NBRC 103918 / CBS 7877)</name>
    <name type="common">Seborrheic dermatitis infection agent</name>
    <dbReference type="NCBI Taxonomy" id="425264"/>
    <lineage>
        <taxon>Eukaryota</taxon>
        <taxon>Fungi</taxon>
        <taxon>Dikarya</taxon>
        <taxon>Basidiomycota</taxon>
        <taxon>Ustilaginomycotina</taxon>
        <taxon>Malasseziomycetes</taxon>
        <taxon>Malasseziales</taxon>
        <taxon>Malasseziaceae</taxon>
        <taxon>Malassezia</taxon>
    </lineage>
</organism>
<comment type="subcellular location">
    <subcellularLocation>
        <location evidence="1">Endomembrane system</location>
    </subcellularLocation>
</comment>
<gene>
    <name evidence="9" type="primary">Ap3d1</name>
    <name evidence="9" type="ORF">DNF11_3356</name>
</gene>